<accession>A0A1T5L8D3</accession>
<dbReference type="Gene3D" id="2.30.42.10">
    <property type="match status" value="1"/>
</dbReference>
<evidence type="ECO:0000313" key="3">
    <source>
        <dbReference type="EMBL" id="SKC72306.1"/>
    </source>
</evidence>
<dbReference type="InterPro" id="IPR036034">
    <property type="entry name" value="PDZ_sf"/>
</dbReference>
<feature type="domain" description="Peptidase S55" evidence="2">
    <location>
        <begin position="193"/>
        <end position="432"/>
    </location>
</feature>
<dbReference type="InterPro" id="IPR009003">
    <property type="entry name" value="Peptidase_S1_PA"/>
</dbReference>
<protein>
    <submittedName>
        <fullName evidence="3">SpoIVB peptidase. Serine peptidase. MEROPS family S55</fullName>
    </submittedName>
</protein>
<proteinExistence type="predicted"/>
<dbReference type="Pfam" id="PF05580">
    <property type="entry name" value="Peptidase_S55"/>
    <property type="match status" value="1"/>
</dbReference>
<evidence type="ECO:0000259" key="2">
    <source>
        <dbReference type="PROSITE" id="PS51494"/>
    </source>
</evidence>
<name>A0A1T5L8D3_9FIRM</name>
<dbReference type="STRING" id="36842.SAMN02194393_02602"/>
<feature type="transmembrane region" description="Helical" evidence="1">
    <location>
        <begin position="12"/>
        <end position="31"/>
    </location>
</feature>
<dbReference type="InterPro" id="IPR008763">
    <property type="entry name" value="Peptidase_S55"/>
</dbReference>
<keyword evidence="1" id="KW-0472">Membrane</keyword>
<evidence type="ECO:0000256" key="1">
    <source>
        <dbReference type="SAM" id="Phobius"/>
    </source>
</evidence>
<keyword evidence="1" id="KW-0812">Transmembrane</keyword>
<dbReference type="RefSeq" id="WP_079492128.1">
    <property type="nucleotide sequence ID" value="NZ_FUZT01000006.1"/>
</dbReference>
<dbReference type="InterPro" id="IPR014219">
    <property type="entry name" value="SpoIVB"/>
</dbReference>
<organism evidence="3 4">
    <name type="scientific">Maledivibacter halophilus</name>
    <dbReference type="NCBI Taxonomy" id="36842"/>
    <lineage>
        <taxon>Bacteria</taxon>
        <taxon>Bacillati</taxon>
        <taxon>Bacillota</taxon>
        <taxon>Clostridia</taxon>
        <taxon>Peptostreptococcales</taxon>
        <taxon>Caminicellaceae</taxon>
        <taxon>Maledivibacter</taxon>
    </lineage>
</organism>
<reference evidence="4" key="1">
    <citation type="submission" date="2017-02" db="EMBL/GenBank/DDBJ databases">
        <authorList>
            <person name="Varghese N."/>
            <person name="Submissions S."/>
        </authorList>
    </citation>
    <scope>NUCLEOTIDE SEQUENCE [LARGE SCALE GENOMIC DNA]</scope>
    <source>
        <strain evidence="4">M1</strain>
    </source>
</reference>
<dbReference type="SUPFAM" id="SSF50156">
    <property type="entry name" value="PDZ domain-like"/>
    <property type="match status" value="1"/>
</dbReference>
<sequence length="434" mass="48485">MKSKRKKIITFSILFVFFGLVFFNIATFLYYPTEINIFEGEGQVLNIKYPFKVTNSQDDKIVEISVEEDGEDKGNKIKIIPLRKGKTNLEIKLLGVLPIKKLAIDVFPKMKIIPGGNSIGVKLNTKGVLIVGLEEIEGQDNKRYNPGYDGGLRIGDCIIEIEGEKVKNADHVVELINSNKGKEIRVKAKRRERVLNFKIMPVKSKVYNDYKIGLWVKDKTAGVGTLTFFDPNSKIYGALGHAISDAETGRILPVGNGEILKSKVVSIKQGKRGKAGEIRGIFLETTDPLGSLEKNTNYGIYGTMYQQYKNPIYRKPIDIALQHEIELGPAKILTTTDDNHIKEYDIVIEKINMQRKVSNKSMVVRIVDKELLEKTGGIVQGMSGSPIIQNGKIVGAVTHVFVNDPTKGYGIFIEWMLKESGIKANKKNIFHKAG</sequence>
<dbReference type="Pfam" id="PF17820">
    <property type="entry name" value="PDZ_6"/>
    <property type="match status" value="1"/>
</dbReference>
<keyword evidence="1" id="KW-1133">Transmembrane helix</keyword>
<dbReference type="Proteomes" id="UP000190285">
    <property type="component" value="Unassembled WGS sequence"/>
</dbReference>
<dbReference type="SUPFAM" id="SSF50494">
    <property type="entry name" value="Trypsin-like serine proteases"/>
    <property type="match status" value="1"/>
</dbReference>
<evidence type="ECO:0000313" key="4">
    <source>
        <dbReference type="Proteomes" id="UP000190285"/>
    </source>
</evidence>
<dbReference type="AlphaFoldDB" id="A0A1T5L8D3"/>
<dbReference type="EMBL" id="FUZT01000006">
    <property type="protein sequence ID" value="SKC72306.1"/>
    <property type="molecule type" value="Genomic_DNA"/>
</dbReference>
<dbReference type="InterPro" id="IPR041489">
    <property type="entry name" value="PDZ_6"/>
</dbReference>
<dbReference type="NCBIfam" id="TIGR02860">
    <property type="entry name" value="spore_IV_B"/>
    <property type="match status" value="1"/>
</dbReference>
<dbReference type="OrthoDB" id="9765242at2"/>
<keyword evidence="4" id="KW-1185">Reference proteome</keyword>
<gene>
    <name evidence="3" type="ORF">SAMN02194393_02602</name>
</gene>
<dbReference type="PROSITE" id="PS51494">
    <property type="entry name" value="SPOIVB"/>
    <property type="match status" value="1"/>
</dbReference>